<evidence type="ECO:0000313" key="2">
    <source>
        <dbReference type="Proteomes" id="UP000288805"/>
    </source>
</evidence>
<sequence length="346" mass="39090">MSCAFKKWVKPRPLQRGDLVLKAIRGLIRDPKGKFRPNWSIPYFIRELTSKGAAWLMDLNGNRFSELINMDQLKSGALLKPFSQARIFRHSDVIMPPLLSGAFLESFSQAYIFDVVMILGCSYLKCIDSRIIISAEYSCGDDCFLRGLLQSTLLGRNMFIHVEGHNLDDVCRDEPLVEHNLRVRHSEPSSLLSFGIQSHLFNSAFRATFLVSAFRATFSVSAFRAIIASQLRRSKSSFLSRHRFSISPFRAIISSQVQHLEPSSVLNFGIEVTISFSSAFKATFSVSTFRAIIASQFRHSKPSSLFSLKFKVTFSVSTFRAIIAFQFNIQSHHCFSVSVFRAIIAS</sequence>
<evidence type="ECO:0000313" key="1">
    <source>
        <dbReference type="EMBL" id="RVW20537.1"/>
    </source>
</evidence>
<accession>A0A438CBD7</accession>
<reference evidence="1 2" key="1">
    <citation type="journal article" date="2018" name="PLoS Genet.">
        <title>Population sequencing reveals clonal diversity and ancestral inbreeding in the grapevine cultivar Chardonnay.</title>
        <authorList>
            <person name="Roach M.J."/>
            <person name="Johnson D.L."/>
            <person name="Bohlmann J."/>
            <person name="van Vuuren H.J."/>
            <person name="Jones S.J."/>
            <person name="Pretorius I.S."/>
            <person name="Schmidt S.A."/>
            <person name="Borneman A.R."/>
        </authorList>
    </citation>
    <scope>NUCLEOTIDE SEQUENCE [LARGE SCALE GENOMIC DNA]</scope>
    <source>
        <strain evidence="2">cv. Chardonnay</strain>
        <tissue evidence="1">Leaf</tissue>
    </source>
</reference>
<protein>
    <submittedName>
        <fullName evidence="1">Uncharacterized protein</fullName>
    </submittedName>
</protein>
<organism evidence="1 2">
    <name type="scientific">Vitis vinifera</name>
    <name type="common">Grape</name>
    <dbReference type="NCBI Taxonomy" id="29760"/>
    <lineage>
        <taxon>Eukaryota</taxon>
        <taxon>Viridiplantae</taxon>
        <taxon>Streptophyta</taxon>
        <taxon>Embryophyta</taxon>
        <taxon>Tracheophyta</taxon>
        <taxon>Spermatophyta</taxon>
        <taxon>Magnoliopsida</taxon>
        <taxon>eudicotyledons</taxon>
        <taxon>Gunneridae</taxon>
        <taxon>Pentapetalae</taxon>
        <taxon>rosids</taxon>
        <taxon>Vitales</taxon>
        <taxon>Vitaceae</taxon>
        <taxon>Viteae</taxon>
        <taxon>Vitis</taxon>
    </lineage>
</organism>
<dbReference type="Proteomes" id="UP000288805">
    <property type="component" value="Unassembled WGS sequence"/>
</dbReference>
<name>A0A438CBD7_VITVI</name>
<dbReference type="AlphaFoldDB" id="A0A438CBD7"/>
<comment type="caution">
    <text evidence="1">The sequence shown here is derived from an EMBL/GenBank/DDBJ whole genome shotgun (WGS) entry which is preliminary data.</text>
</comment>
<gene>
    <name evidence="1" type="ORF">CK203_112913</name>
</gene>
<proteinExistence type="predicted"/>
<dbReference type="EMBL" id="QGNW01002358">
    <property type="protein sequence ID" value="RVW20537.1"/>
    <property type="molecule type" value="Genomic_DNA"/>
</dbReference>